<evidence type="ECO:0000256" key="1">
    <source>
        <dbReference type="SAM" id="SignalP"/>
    </source>
</evidence>
<organism evidence="2 3">
    <name type="scientific">Streptomyces hazeniae</name>
    <dbReference type="NCBI Taxonomy" id="3075538"/>
    <lineage>
        <taxon>Bacteria</taxon>
        <taxon>Bacillati</taxon>
        <taxon>Actinomycetota</taxon>
        <taxon>Actinomycetes</taxon>
        <taxon>Kitasatosporales</taxon>
        <taxon>Streptomycetaceae</taxon>
        <taxon>Streptomyces</taxon>
    </lineage>
</organism>
<evidence type="ECO:0000313" key="2">
    <source>
        <dbReference type="EMBL" id="MDT0380187.1"/>
    </source>
</evidence>
<gene>
    <name evidence="2" type="ORF">RM572_15615</name>
</gene>
<reference evidence="3" key="1">
    <citation type="submission" date="2023-07" db="EMBL/GenBank/DDBJ databases">
        <title>30 novel species of actinomycetes from the DSMZ collection.</title>
        <authorList>
            <person name="Nouioui I."/>
        </authorList>
    </citation>
    <scope>NUCLEOTIDE SEQUENCE [LARGE SCALE GENOMIC DNA]</scope>
    <source>
        <strain evidence="3">DSM 42041</strain>
    </source>
</reference>
<dbReference type="EMBL" id="JAVREQ010000013">
    <property type="protein sequence ID" value="MDT0380187.1"/>
    <property type="molecule type" value="Genomic_DNA"/>
</dbReference>
<protein>
    <recommendedName>
        <fullName evidence="4">Secreted protein</fullName>
    </recommendedName>
</protein>
<comment type="caution">
    <text evidence="2">The sequence shown here is derived from an EMBL/GenBank/DDBJ whole genome shotgun (WGS) entry which is preliminary data.</text>
</comment>
<dbReference type="Proteomes" id="UP001183414">
    <property type="component" value="Unassembled WGS sequence"/>
</dbReference>
<feature type="chain" id="PRO_5045174600" description="Secreted protein" evidence="1">
    <location>
        <begin position="22"/>
        <end position="65"/>
    </location>
</feature>
<keyword evidence="3" id="KW-1185">Reference proteome</keyword>
<proteinExistence type="predicted"/>
<sequence>MSVRTVAAAAALAATALFAGAGTAAACANGGPEEVEVTVACNQWLEQEEGINTSFAGPVCIDFGD</sequence>
<name>A0ABU2NT73_9ACTN</name>
<accession>A0ABU2NT73</accession>
<evidence type="ECO:0008006" key="4">
    <source>
        <dbReference type="Google" id="ProtNLM"/>
    </source>
</evidence>
<keyword evidence="1" id="KW-0732">Signal</keyword>
<evidence type="ECO:0000313" key="3">
    <source>
        <dbReference type="Proteomes" id="UP001183414"/>
    </source>
</evidence>
<feature type="signal peptide" evidence="1">
    <location>
        <begin position="1"/>
        <end position="21"/>
    </location>
</feature>
<dbReference type="RefSeq" id="WP_037791429.1">
    <property type="nucleotide sequence ID" value="NZ_JAVREQ010000013.1"/>
</dbReference>
<dbReference type="PROSITE" id="PS51257">
    <property type="entry name" value="PROKAR_LIPOPROTEIN"/>
    <property type="match status" value="1"/>
</dbReference>